<dbReference type="Pfam" id="PF00106">
    <property type="entry name" value="adh_short"/>
    <property type="match status" value="1"/>
</dbReference>
<sequence>MKHQNTAETYFHSAQHNPIHCRHLVVRGREFGSWVIADPLRTGSMGVFEMISDRIAGLQRAVFNTIGWSEVDLNGRHAVVVGGGRGIGYSLVKLLVEAGCIVHVIDVHQKSLTKIETEFQFLKTKSVRTYTVDVADEQSFEDAANKIKVDIAPDFISILVHSVAVVNNCSVDELSPEQLLTIFRVNLFSWFACMRNFLPEMKTRKDGHIVTMSSIVAYGAGSNASDYCATKSALLSVNNCLRLELIRDGLSNAIHTTIVHPYLIRTGLFAGVHLRLSWLVSELLPGDVAGAVFDAIVYRRQSVFIPNYFSFLVPLSTVLPVVIQDCVSRVTGAVDCMRTFRGRNSKRERRR</sequence>
<organism evidence="3">
    <name type="scientific">Spongospora subterranea</name>
    <dbReference type="NCBI Taxonomy" id="70186"/>
    <lineage>
        <taxon>Eukaryota</taxon>
        <taxon>Sar</taxon>
        <taxon>Rhizaria</taxon>
        <taxon>Endomyxa</taxon>
        <taxon>Phytomyxea</taxon>
        <taxon>Plasmodiophorida</taxon>
        <taxon>Plasmodiophoridae</taxon>
        <taxon>Spongospora</taxon>
    </lineage>
</organism>
<dbReference type="PANTHER" id="PTHR24322:SF736">
    <property type="entry name" value="RETINOL DEHYDROGENASE 10"/>
    <property type="match status" value="1"/>
</dbReference>
<proteinExistence type="inferred from homology"/>
<comment type="similarity">
    <text evidence="1">Belongs to the short-chain dehydrogenases/reductases (SDR) family.</text>
</comment>
<protein>
    <submittedName>
        <fullName evidence="3">Uncharacterized protein</fullName>
    </submittedName>
</protein>
<dbReference type="Gene3D" id="3.40.50.720">
    <property type="entry name" value="NAD(P)-binding Rossmann-like Domain"/>
    <property type="match status" value="1"/>
</dbReference>
<dbReference type="AlphaFoldDB" id="A0A0H5QSB4"/>
<dbReference type="PANTHER" id="PTHR24322">
    <property type="entry name" value="PKSB"/>
    <property type="match status" value="1"/>
</dbReference>
<dbReference type="InterPro" id="IPR036291">
    <property type="entry name" value="NAD(P)-bd_dom_sf"/>
</dbReference>
<dbReference type="InterPro" id="IPR020904">
    <property type="entry name" value="Sc_DH/Rdtase_CS"/>
</dbReference>
<evidence type="ECO:0000313" key="3">
    <source>
        <dbReference type="EMBL" id="CRZ04461.1"/>
    </source>
</evidence>
<name>A0A0H5QSB4_9EUKA</name>
<evidence type="ECO:0000256" key="1">
    <source>
        <dbReference type="ARBA" id="ARBA00006484"/>
    </source>
</evidence>
<dbReference type="InterPro" id="IPR002347">
    <property type="entry name" value="SDR_fam"/>
</dbReference>
<dbReference type="SUPFAM" id="SSF51735">
    <property type="entry name" value="NAD(P)-binding Rossmann-fold domains"/>
    <property type="match status" value="1"/>
</dbReference>
<dbReference type="PROSITE" id="PS00061">
    <property type="entry name" value="ADH_SHORT"/>
    <property type="match status" value="1"/>
</dbReference>
<keyword evidence="2" id="KW-0560">Oxidoreductase</keyword>
<evidence type="ECO:0000256" key="2">
    <source>
        <dbReference type="ARBA" id="ARBA00023002"/>
    </source>
</evidence>
<dbReference type="EMBL" id="HACM01004019">
    <property type="protein sequence ID" value="CRZ04461.1"/>
    <property type="molecule type" value="Transcribed_RNA"/>
</dbReference>
<reference evidence="3" key="1">
    <citation type="submission" date="2015-04" db="EMBL/GenBank/DDBJ databases">
        <title>The genome sequence of the plant pathogenic Rhizarian Plasmodiophora brassicae reveals insights in its biotrophic life cycle and the origin of chitin synthesis.</title>
        <authorList>
            <person name="Schwelm A."/>
            <person name="Fogelqvist J."/>
            <person name="Knaust A."/>
            <person name="Julke S."/>
            <person name="Lilja T."/>
            <person name="Dhandapani V."/>
            <person name="Bonilla-Rosso G."/>
            <person name="Karlsson M."/>
            <person name="Shevchenko A."/>
            <person name="Choi S.R."/>
            <person name="Kim H.G."/>
            <person name="Park J.Y."/>
            <person name="Lim Y.P."/>
            <person name="Ludwig-Muller J."/>
            <person name="Dixelius C."/>
        </authorList>
    </citation>
    <scope>NUCLEOTIDE SEQUENCE</scope>
    <source>
        <tissue evidence="3">Potato root galls</tissue>
    </source>
</reference>
<dbReference type="GO" id="GO:0016616">
    <property type="term" value="F:oxidoreductase activity, acting on the CH-OH group of donors, NAD or NADP as acceptor"/>
    <property type="evidence" value="ECO:0007669"/>
    <property type="project" value="TreeGrafter"/>
</dbReference>
<accession>A0A0H5QSB4</accession>
<dbReference type="PRINTS" id="PR00081">
    <property type="entry name" value="GDHRDH"/>
</dbReference>